<dbReference type="EC" id="2.7.7.65" evidence="1"/>
<reference evidence="3 4" key="1">
    <citation type="submission" date="2020-05" db="EMBL/GenBank/DDBJ databases">
        <title>Draft Genome Sequences of Sphingomonas sp. Isolated from the International Space Station.</title>
        <authorList>
            <person name="Bijlani S."/>
            <person name="Singh N.K."/>
            <person name="Mason C.E."/>
            <person name="Wang C.C."/>
            <person name="Venkateswaran K."/>
        </authorList>
    </citation>
    <scope>NUCLEOTIDE SEQUENCE [LARGE SCALE GENOMIC DNA]</scope>
    <source>
        <strain evidence="3 4">FKI-L5-BR-P1</strain>
    </source>
</reference>
<dbReference type="AlphaFoldDB" id="A0A7Y2KS41"/>
<comment type="caution">
    <text evidence="3">The sequence shown here is derived from an EMBL/GenBank/DDBJ whole genome shotgun (WGS) entry which is preliminary data.</text>
</comment>
<dbReference type="GO" id="GO:0052621">
    <property type="term" value="F:diguanylate cyclase activity"/>
    <property type="evidence" value="ECO:0007669"/>
    <property type="project" value="UniProtKB-EC"/>
</dbReference>
<dbReference type="SMART" id="SM00267">
    <property type="entry name" value="GGDEF"/>
    <property type="match status" value="1"/>
</dbReference>
<dbReference type="Gene3D" id="3.30.70.270">
    <property type="match status" value="1"/>
</dbReference>
<dbReference type="GO" id="GO:0005886">
    <property type="term" value="C:plasma membrane"/>
    <property type="evidence" value="ECO:0007669"/>
    <property type="project" value="TreeGrafter"/>
</dbReference>
<evidence type="ECO:0000256" key="1">
    <source>
        <dbReference type="ARBA" id="ARBA00012528"/>
    </source>
</evidence>
<dbReference type="SUPFAM" id="SSF55073">
    <property type="entry name" value="Nucleotide cyclase"/>
    <property type="match status" value="1"/>
</dbReference>
<dbReference type="PANTHER" id="PTHR45138:SF24">
    <property type="entry name" value="DIGUANYLATE CYCLASE DGCC-RELATED"/>
    <property type="match status" value="1"/>
</dbReference>
<dbReference type="InterPro" id="IPR000160">
    <property type="entry name" value="GGDEF_dom"/>
</dbReference>
<dbReference type="PANTHER" id="PTHR45138">
    <property type="entry name" value="REGULATORY COMPONENTS OF SENSORY TRANSDUCTION SYSTEM"/>
    <property type="match status" value="1"/>
</dbReference>
<feature type="domain" description="GGDEF" evidence="2">
    <location>
        <begin position="182"/>
        <end position="315"/>
    </location>
</feature>
<dbReference type="GO" id="GO:0043709">
    <property type="term" value="P:cell adhesion involved in single-species biofilm formation"/>
    <property type="evidence" value="ECO:0007669"/>
    <property type="project" value="TreeGrafter"/>
</dbReference>
<dbReference type="PROSITE" id="PS50887">
    <property type="entry name" value="GGDEF"/>
    <property type="match status" value="1"/>
</dbReference>
<dbReference type="InterPro" id="IPR050469">
    <property type="entry name" value="Diguanylate_Cyclase"/>
</dbReference>
<dbReference type="Pfam" id="PF00990">
    <property type="entry name" value="GGDEF"/>
    <property type="match status" value="1"/>
</dbReference>
<sequence>MMVDRRKRPQGGAEVLVFLDQHRLAHTPDHYAFAHEYLSGADLQLRERVDGAIDGGIRLTEDQVVQLRPRAPANVPPELDHITLRVLDVVGDAMTITSDLSRELVTASAALLDEPGSSVGPLLATMLQRAESAEVSFAQAAQRARQIRAELEDLQTAGQHDPLTGVTNRKSLEERLTSARAEPACLALIDVDGLRRVNESHSPAVGDRLLKVVARALTDHCRSHLVSRWDGGTFALLLESMDLHAAGELVADVCEAVGAREMKVRESDEPLGRISLSAGVAASRSRAAQELVEAAQAQLRRAKQPGAGPVAIESRMVGLSATS</sequence>
<dbReference type="InterPro" id="IPR029787">
    <property type="entry name" value="Nucleotide_cyclase"/>
</dbReference>
<dbReference type="InterPro" id="IPR043128">
    <property type="entry name" value="Rev_trsase/Diguanyl_cyclase"/>
</dbReference>
<dbReference type="RefSeq" id="WP_170170969.1">
    <property type="nucleotide sequence ID" value="NZ_JABEOU010000052.1"/>
</dbReference>
<gene>
    <name evidence="3" type="ORF">HKX06_17290</name>
</gene>
<dbReference type="Proteomes" id="UP000550136">
    <property type="component" value="Unassembled WGS sequence"/>
</dbReference>
<dbReference type="EMBL" id="JABEOU010000052">
    <property type="protein sequence ID" value="NNG59117.1"/>
    <property type="molecule type" value="Genomic_DNA"/>
</dbReference>
<evidence type="ECO:0000259" key="2">
    <source>
        <dbReference type="PROSITE" id="PS50887"/>
    </source>
</evidence>
<protein>
    <recommendedName>
        <fullName evidence="1">diguanylate cyclase</fullName>
        <ecNumber evidence="1">2.7.7.65</ecNumber>
    </recommendedName>
</protein>
<dbReference type="NCBIfam" id="TIGR00254">
    <property type="entry name" value="GGDEF"/>
    <property type="match status" value="1"/>
</dbReference>
<name>A0A7Y2KS41_SPHPI</name>
<dbReference type="CDD" id="cd01949">
    <property type="entry name" value="GGDEF"/>
    <property type="match status" value="1"/>
</dbReference>
<evidence type="ECO:0000313" key="4">
    <source>
        <dbReference type="Proteomes" id="UP000550136"/>
    </source>
</evidence>
<accession>A0A7Y2KS41</accession>
<dbReference type="GO" id="GO:1902201">
    <property type="term" value="P:negative regulation of bacterial-type flagellum-dependent cell motility"/>
    <property type="evidence" value="ECO:0007669"/>
    <property type="project" value="TreeGrafter"/>
</dbReference>
<organism evidence="3 4">
    <name type="scientific">Sphingomonas paucimobilis</name>
    <name type="common">Pseudomonas paucimobilis</name>
    <dbReference type="NCBI Taxonomy" id="13689"/>
    <lineage>
        <taxon>Bacteria</taxon>
        <taxon>Pseudomonadati</taxon>
        <taxon>Pseudomonadota</taxon>
        <taxon>Alphaproteobacteria</taxon>
        <taxon>Sphingomonadales</taxon>
        <taxon>Sphingomonadaceae</taxon>
        <taxon>Sphingomonas</taxon>
    </lineage>
</organism>
<proteinExistence type="predicted"/>
<evidence type="ECO:0000313" key="3">
    <source>
        <dbReference type="EMBL" id="NNG59117.1"/>
    </source>
</evidence>